<evidence type="ECO:0000256" key="1">
    <source>
        <dbReference type="ARBA" id="ARBA00007447"/>
    </source>
</evidence>
<reference evidence="9 11" key="2">
    <citation type="journal article" date="2019" name="Genome Biol. Evol.">
        <title>Insights into the evolution of the New World diploid cottons (Gossypium, subgenus Houzingenia) based on genome sequencing.</title>
        <authorList>
            <person name="Grover C.E."/>
            <person name="Arick M.A. 2nd"/>
            <person name="Thrash A."/>
            <person name="Conover J.L."/>
            <person name="Sanders W.S."/>
            <person name="Peterson D.G."/>
            <person name="Frelichowski J.E."/>
            <person name="Scheffler J.A."/>
            <person name="Scheffler B.E."/>
            <person name="Wendel J.F."/>
        </authorList>
    </citation>
    <scope>NUCLEOTIDE SEQUENCE [LARGE SCALE GENOMIC DNA]</scope>
    <source>
        <strain evidence="9">8</strain>
        <tissue evidence="9">Leaf</tissue>
    </source>
</reference>
<dbReference type="InterPro" id="IPR033121">
    <property type="entry name" value="PEPTIDASE_A1"/>
</dbReference>
<dbReference type="InterPro" id="IPR034161">
    <property type="entry name" value="Pepsin-like_plant"/>
</dbReference>
<dbReference type="GO" id="GO:0004190">
    <property type="term" value="F:aspartic-type endopeptidase activity"/>
    <property type="evidence" value="ECO:0007669"/>
    <property type="project" value="UniProtKB-KW"/>
</dbReference>
<evidence type="ECO:0000256" key="2">
    <source>
        <dbReference type="ARBA" id="ARBA00022670"/>
    </source>
</evidence>
<dbReference type="EMBL" id="JABEZZ010000013">
    <property type="protein sequence ID" value="MBA0602962.1"/>
    <property type="molecule type" value="Genomic_DNA"/>
</dbReference>
<dbReference type="Gene3D" id="2.40.70.10">
    <property type="entry name" value="Acid Proteases"/>
    <property type="match status" value="2"/>
</dbReference>
<dbReference type="InterPro" id="IPR032799">
    <property type="entry name" value="TAXi_C"/>
</dbReference>
<dbReference type="SUPFAM" id="SSF50630">
    <property type="entry name" value="Acid proteases"/>
    <property type="match status" value="1"/>
</dbReference>
<protein>
    <recommendedName>
        <fullName evidence="7">Peptidase A1 domain-containing protein</fullName>
    </recommendedName>
</protein>
<comment type="similarity">
    <text evidence="1">Belongs to the peptidase A1 family.</text>
</comment>
<evidence type="ECO:0000256" key="5">
    <source>
        <dbReference type="ARBA" id="ARBA00023180"/>
    </source>
</evidence>
<name>A0A0D2SF58_GOSRA</name>
<keyword evidence="2" id="KW-0645">Protease</keyword>
<proteinExistence type="inferred from homology"/>
<dbReference type="eggNOG" id="KOG1339">
    <property type="taxonomic scope" value="Eukaryota"/>
</dbReference>
<dbReference type="InterPro" id="IPR021109">
    <property type="entry name" value="Peptidase_aspartic_dom_sf"/>
</dbReference>
<keyword evidence="10" id="KW-1185">Reference proteome</keyword>
<dbReference type="Pfam" id="PF14541">
    <property type="entry name" value="TAXi_C"/>
    <property type="match status" value="1"/>
</dbReference>
<dbReference type="KEGG" id="gra:105782020"/>
<evidence type="ECO:0000256" key="6">
    <source>
        <dbReference type="SAM" id="SignalP"/>
    </source>
</evidence>
<organism evidence="8 10">
    <name type="scientific">Gossypium raimondii</name>
    <name type="common">Peruvian cotton</name>
    <name type="synonym">Gossypium klotzschianum subsp. raimondii</name>
    <dbReference type="NCBI Taxonomy" id="29730"/>
    <lineage>
        <taxon>Eukaryota</taxon>
        <taxon>Viridiplantae</taxon>
        <taxon>Streptophyta</taxon>
        <taxon>Embryophyta</taxon>
        <taxon>Tracheophyta</taxon>
        <taxon>Spermatophyta</taxon>
        <taxon>Magnoliopsida</taxon>
        <taxon>eudicotyledons</taxon>
        <taxon>Gunneridae</taxon>
        <taxon>Pentapetalae</taxon>
        <taxon>rosids</taxon>
        <taxon>malvids</taxon>
        <taxon>Malvales</taxon>
        <taxon>Malvaceae</taxon>
        <taxon>Malvoideae</taxon>
        <taxon>Gossypium</taxon>
    </lineage>
</organism>
<keyword evidence="5" id="KW-0325">Glycoprotein</keyword>
<dbReference type="PANTHER" id="PTHR47967:SF123">
    <property type="entry name" value="ASPARTIC PROTEINASE NEPENTHESIN-1-LIKE"/>
    <property type="match status" value="1"/>
</dbReference>
<dbReference type="CDD" id="cd05476">
    <property type="entry name" value="pepsin_A_like_plant"/>
    <property type="match status" value="1"/>
</dbReference>
<dbReference type="GO" id="GO:0005576">
    <property type="term" value="C:extracellular region"/>
    <property type="evidence" value="ECO:0007669"/>
    <property type="project" value="TreeGrafter"/>
</dbReference>
<evidence type="ECO:0000313" key="10">
    <source>
        <dbReference type="Proteomes" id="UP000032304"/>
    </source>
</evidence>
<dbReference type="PANTHER" id="PTHR47967">
    <property type="entry name" value="OS07G0603500 PROTEIN-RELATED"/>
    <property type="match status" value="1"/>
</dbReference>
<keyword evidence="3" id="KW-0064">Aspartyl protease</keyword>
<keyword evidence="6" id="KW-0732">Signal</keyword>
<dbReference type="InterPro" id="IPR032861">
    <property type="entry name" value="TAXi_N"/>
</dbReference>
<dbReference type="STRING" id="29730.A0A0D2SF58"/>
<keyword evidence="4" id="KW-0378">Hydrolase</keyword>
<evidence type="ECO:0000256" key="4">
    <source>
        <dbReference type="ARBA" id="ARBA00022801"/>
    </source>
</evidence>
<dbReference type="InterPro" id="IPR051708">
    <property type="entry name" value="Plant_Aspart_Prot_A1"/>
</dbReference>
<sequence length="458" mass="50897">MSLSLGFLNAKLFFCLCVTFLKHHFTFSASNPTGLTLRAVLDDSSGSPLYLIENLTIAERTERLIKVTNARANYLSLVSNCDARIHPDNIPMPISREGLFYVVEFAIGSQHHKVKLLMDTGGGLIWTQCVPCKTCFPQNLPIFNPSASATYARLPCDHPLCKGPGDRYTCFDGFCVYNVHYTGGASTRGTASMETFHFSIDQSEIESFKNVIFGCSDDSSDIFFKNTDISGIFGLSMSPDSMMMQFSSFIHSRFSYCLVPFADAIPRPLVLRFGEDIPQLPPDVRTTSFVQSPTNHFYYLELWGISVAGHHLPFSQSTFQYRANGKGGCFIDSGALFTQIDAGTVGINAYAAVMQVFASYYESKSLRRTTSRGFELCYERPPNYDDFASLTFHFNGADYTVAGEYVNLISPDIFCVAIIKGTYATMLGAWQQQNKRLIYDVGMGALQFADENCVNDIS</sequence>
<evidence type="ECO:0000313" key="9">
    <source>
        <dbReference type="EMBL" id="MBA0602962.1"/>
    </source>
</evidence>
<reference evidence="8 10" key="1">
    <citation type="journal article" date="2012" name="Nature">
        <title>Repeated polyploidization of Gossypium genomes and the evolution of spinnable cotton fibres.</title>
        <authorList>
            <person name="Paterson A.H."/>
            <person name="Wendel J.F."/>
            <person name="Gundlach H."/>
            <person name="Guo H."/>
            <person name="Jenkins J."/>
            <person name="Jin D."/>
            <person name="Llewellyn D."/>
            <person name="Showmaker K.C."/>
            <person name="Shu S."/>
            <person name="Udall J."/>
            <person name="Yoo M.J."/>
            <person name="Byers R."/>
            <person name="Chen W."/>
            <person name="Doron-Faigenboim A."/>
            <person name="Duke M.V."/>
            <person name="Gong L."/>
            <person name="Grimwood J."/>
            <person name="Grover C."/>
            <person name="Grupp K."/>
            <person name="Hu G."/>
            <person name="Lee T.H."/>
            <person name="Li J."/>
            <person name="Lin L."/>
            <person name="Liu T."/>
            <person name="Marler B.S."/>
            <person name="Page J.T."/>
            <person name="Roberts A.W."/>
            <person name="Romanel E."/>
            <person name="Sanders W.S."/>
            <person name="Szadkowski E."/>
            <person name="Tan X."/>
            <person name="Tang H."/>
            <person name="Xu C."/>
            <person name="Wang J."/>
            <person name="Wang Z."/>
            <person name="Zhang D."/>
            <person name="Zhang L."/>
            <person name="Ashrafi H."/>
            <person name="Bedon F."/>
            <person name="Bowers J.E."/>
            <person name="Brubaker C.L."/>
            <person name="Chee P.W."/>
            <person name="Das S."/>
            <person name="Gingle A.R."/>
            <person name="Haigler C.H."/>
            <person name="Harker D."/>
            <person name="Hoffmann L.V."/>
            <person name="Hovav R."/>
            <person name="Jones D.C."/>
            <person name="Lemke C."/>
            <person name="Mansoor S."/>
            <person name="ur Rahman M."/>
            <person name="Rainville L.N."/>
            <person name="Rambani A."/>
            <person name="Reddy U.K."/>
            <person name="Rong J.K."/>
            <person name="Saranga Y."/>
            <person name="Scheffler B.E."/>
            <person name="Scheffler J.A."/>
            <person name="Stelly D.M."/>
            <person name="Triplett B.A."/>
            <person name="Van Deynze A."/>
            <person name="Vaslin M.F."/>
            <person name="Waghmare V.N."/>
            <person name="Walford S.A."/>
            <person name="Wright R.J."/>
            <person name="Zaki E.A."/>
            <person name="Zhang T."/>
            <person name="Dennis E.S."/>
            <person name="Mayer K.F."/>
            <person name="Peterson D.G."/>
            <person name="Rokhsar D.S."/>
            <person name="Wang X."/>
            <person name="Schmutz J."/>
        </authorList>
    </citation>
    <scope>NUCLEOTIDE SEQUENCE [LARGE SCALE GENOMIC DNA]</scope>
</reference>
<evidence type="ECO:0000256" key="3">
    <source>
        <dbReference type="ARBA" id="ARBA00022750"/>
    </source>
</evidence>
<feature type="domain" description="Peptidase A1" evidence="7">
    <location>
        <begin position="101"/>
        <end position="449"/>
    </location>
</feature>
<dbReference type="PROSITE" id="PS51767">
    <property type="entry name" value="PEPTIDASE_A1"/>
    <property type="match status" value="1"/>
</dbReference>
<dbReference type="Proteomes" id="UP000032304">
    <property type="component" value="Chromosome 13"/>
</dbReference>
<dbReference type="OrthoDB" id="1072226at2759"/>
<dbReference type="OMA" id="FNGADYT"/>
<evidence type="ECO:0000313" key="11">
    <source>
        <dbReference type="Proteomes" id="UP000593578"/>
    </source>
</evidence>
<accession>A0A0D2SF58</accession>
<reference evidence="9" key="3">
    <citation type="submission" date="2020-04" db="EMBL/GenBank/DDBJ databases">
        <authorList>
            <person name="Grover C.E."/>
            <person name="Arick M.A. II"/>
            <person name="Thrash A."/>
            <person name="Conover J.L."/>
            <person name="Sanders W.S."/>
            <person name="Peterson D.G."/>
            <person name="Scheffler J.A."/>
            <person name="Scheffler B.E."/>
            <person name="Wendel J.F."/>
        </authorList>
    </citation>
    <scope>NUCLEOTIDE SEQUENCE</scope>
    <source>
        <strain evidence="9">8</strain>
        <tissue evidence="9">Leaf</tissue>
    </source>
</reference>
<dbReference type="EMBL" id="CM001752">
    <property type="protein sequence ID" value="KJB81807.1"/>
    <property type="molecule type" value="Genomic_DNA"/>
</dbReference>
<dbReference type="Pfam" id="PF14543">
    <property type="entry name" value="TAXi_N"/>
    <property type="match status" value="1"/>
</dbReference>
<dbReference type="AlphaFoldDB" id="A0A0D2SF58"/>
<feature type="signal peptide" evidence="6">
    <location>
        <begin position="1"/>
        <end position="28"/>
    </location>
</feature>
<feature type="chain" id="PRO_5033221109" description="Peptidase A1 domain-containing protein" evidence="6">
    <location>
        <begin position="29"/>
        <end position="458"/>
    </location>
</feature>
<dbReference type="GO" id="GO:0006508">
    <property type="term" value="P:proteolysis"/>
    <property type="evidence" value="ECO:0007669"/>
    <property type="project" value="UniProtKB-KW"/>
</dbReference>
<gene>
    <name evidence="8" type="ORF">B456_013G162100</name>
    <name evidence="9" type="ORF">Gorai_003122</name>
</gene>
<dbReference type="Gramene" id="KJB81807">
    <property type="protein sequence ID" value="KJB81807"/>
    <property type="gene ID" value="B456_013G162100"/>
</dbReference>
<evidence type="ECO:0000313" key="8">
    <source>
        <dbReference type="EMBL" id="KJB81807.1"/>
    </source>
</evidence>
<dbReference type="Proteomes" id="UP000593578">
    <property type="component" value="Unassembled WGS sequence"/>
</dbReference>
<evidence type="ECO:0000259" key="7">
    <source>
        <dbReference type="PROSITE" id="PS51767"/>
    </source>
</evidence>